<evidence type="ECO:0000313" key="1">
    <source>
        <dbReference type="EMBL" id="KAJ2983321.1"/>
    </source>
</evidence>
<evidence type="ECO:0000313" key="2">
    <source>
        <dbReference type="Proteomes" id="UP001144978"/>
    </source>
</evidence>
<accession>A0ACC1NXV5</accession>
<comment type="caution">
    <text evidence="1">The sequence shown here is derived from an EMBL/GenBank/DDBJ whole genome shotgun (WGS) entry which is preliminary data.</text>
</comment>
<organism evidence="1 2">
    <name type="scientific">Trametes sanguinea</name>
    <dbReference type="NCBI Taxonomy" id="158606"/>
    <lineage>
        <taxon>Eukaryota</taxon>
        <taxon>Fungi</taxon>
        <taxon>Dikarya</taxon>
        <taxon>Basidiomycota</taxon>
        <taxon>Agaricomycotina</taxon>
        <taxon>Agaricomycetes</taxon>
        <taxon>Polyporales</taxon>
        <taxon>Polyporaceae</taxon>
        <taxon>Trametes</taxon>
    </lineage>
</organism>
<name>A0ACC1NXV5_9APHY</name>
<protein>
    <submittedName>
        <fullName evidence="1">Uncharacterized protein</fullName>
    </submittedName>
</protein>
<dbReference type="Proteomes" id="UP001144978">
    <property type="component" value="Unassembled WGS sequence"/>
</dbReference>
<proteinExistence type="predicted"/>
<dbReference type="EMBL" id="JANSHE010003900">
    <property type="protein sequence ID" value="KAJ2983321.1"/>
    <property type="molecule type" value="Genomic_DNA"/>
</dbReference>
<sequence>MDGNNQPSHGFLSHILDPQLGQVFNNLVRSVLPSHDHPQQPAEAAAPPSSQPNQPLESSAQGSAVPAQAEHPDSPVSTDMIGNLSSDSHSHAFTDVQSSSNSAPEVNAFHANSAPPSHPSPGPSTTQDEVRDVEMNTFAEHSPPGARGWRTKKTRTT</sequence>
<keyword evidence="2" id="KW-1185">Reference proteome</keyword>
<reference evidence="1" key="1">
    <citation type="submission" date="2022-08" db="EMBL/GenBank/DDBJ databases">
        <title>Genome Sequence of Pycnoporus sanguineus.</title>
        <authorList>
            <person name="Buettner E."/>
        </authorList>
    </citation>
    <scope>NUCLEOTIDE SEQUENCE</scope>
    <source>
        <strain evidence="1">CG-C14</strain>
    </source>
</reference>
<gene>
    <name evidence="1" type="ORF">NUW54_g10650</name>
</gene>